<proteinExistence type="predicted"/>
<dbReference type="AlphaFoldDB" id="A0AAV8XCG0"/>
<dbReference type="Proteomes" id="UP001162162">
    <property type="component" value="Unassembled WGS sequence"/>
</dbReference>
<organism evidence="5 6">
    <name type="scientific">Aromia moschata</name>
    <dbReference type="NCBI Taxonomy" id="1265417"/>
    <lineage>
        <taxon>Eukaryota</taxon>
        <taxon>Metazoa</taxon>
        <taxon>Ecdysozoa</taxon>
        <taxon>Arthropoda</taxon>
        <taxon>Hexapoda</taxon>
        <taxon>Insecta</taxon>
        <taxon>Pterygota</taxon>
        <taxon>Neoptera</taxon>
        <taxon>Endopterygota</taxon>
        <taxon>Coleoptera</taxon>
        <taxon>Polyphaga</taxon>
        <taxon>Cucujiformia</taxon>
        <taxon>Chrysomeloidea</taxon>
        <taxon>Cerambycidae</taxon>
        <taxon>Cerambycinae</taxon>
        <taxon>Callichromatini</taxon>
        <taxon>Aromia</taxon>
    </lineage>
</organism>
<keyword evidence="6" id="KW-1185">Reference proteome</keyword>
<dbReference type="PANTHER" id="PTHR10519">
    <property type="entry name" value="GABA-B RECEPTOR"/>
    <property type="match status" value="1"/>
</dbReference>
<dbReference type="Gene3D" id="3.40.50.2300">
    <property type="match status" value="1"/>
</dbReference>
<dbReference type="InterPro" id="IPR002455">
    <property type="entry name" value="GPCR3_GABA-B"/>
</dbReference>
<reference evidence="5" key="1">
    <citation type="journal article" date="2023" name="Insect Mol. Biol.">
        <title>Genome sequencing provides insights into the evolution of gene families encoding plant cell wall-degrading enzymes in longhorned beetles.</title>
        <authorList>
            <person name="Shin N.R."/>
            <person name="Okamura Y."/>
            <person name="Kirsch R."/>
            <person name="Pauchet Y."/>
        </authorList>
    </citation>
    <scope>NUCLEOTIDE SEQUENCE</scope>
    <source>
        <strain evidence="5">AMC_N1</strain>
    </source>
</reference>
<keyword evidence="2" id="KW-0675">Receptor</keyword>
<evidence type="ECO:0000313" key="5">
    <source>
        <dbReference type="EMBL" id="KAJ8936181.1"/>
    </source>
</evidence>
<dbReference type="GO" id="GO:0007214">
    <property type="term" value="P:gamma-aminobutyric acid signaling pathway"/>
    <property type="evidence" value="ECO:0007669"/>
    <property type="project" value="TreeGrafter"/>
</dbReference>
<evidence type="ECO:0000256" key="1">
    <source>
        <dbReference type="ARBA" id="ARBA00023040"/>
    </source>
</evidence>
<keyword evidence="3" id="KW-0325">Glycoprotein</keyword>
<name>A0AAV8XCG0_9CUCU</name>
<protein>
    <recommendedName>
        <fullName evidence="7">Receptor ligand binding region domain-containing protein</fullName>
    </recommendedName>
</protein>
<evidence type="ECO:0000256" key="2">
    <source>
        <dbReference type="ARBA" id="ARBA00023170"/>
    </source>
</evidence>
<evidence type="ECO:0000256" key="3">
    <source>
        <dbReference type="ARBA" id="ARBA00023180"/>
    </source>
</evidence>
<dbReference type="GO" id="GO:0038039">
    <property type="term" value="C:G protein-coupled receptor heterodimeric complex"/>
    <property type="evidence" value="ECO:0007669"/>
    <property type="project" value="TreeGrafter"/>
</dbReference>
<sequence>MFSRCPSVRRPLASATETNFHCFFVPSHRTSHNNAKIKFVKEFGWRVVATFSQSENEYLLPVNHLVTDLERMNISCISTVTFSSDNYKEQLRVLKHMGLIVSRPVMNSMHLIVYYNSLCHVAGILKCTNTKLILFYSNNPVLNCSGSQTSEGEFYFTHIMWLQNMVWL</sequence>
<evidence type="ECO:0008006" key="7">
    <source>
        <dbReference type="Google" id="ProtNLM"/>
    </source>
</evidence>
<dbReference type="GO" id="GO:0004965">
    <property type="term" value="F:G protein-coupled GABA receptor activity"/>
    <property type="evidence" value="ECO:0007669"/>
    <property type="project" value="InterPro"/>
</dbReference>
<evidence type="ECO:0000256" key="4">
    <source>
        <dbReference type="ARBA" id="ARBA00023224"/>
    </source>
</evidence>
<dbReference type="PANTHER" id="PTHR10519:SF46">
    <property type="entry name" value="METABOTROPIC GABA-B RECEPTOR SUBTYPE 3, ISOFORM A"/>
    <property type="match status" value="1"/>
</dbReference>
<comment type="caution">
    <text evidence="5">The sequence shown here is derived from an EMBL/GenBank/DDBJ whole genome shotgun (WGS) entry which is preliminary data.</text>
</comment>
<keyword evidence="4" id="KW-0807">Transducer</keyword>
<evidence type="ECO:0000313" key="6">
    <source>
        <dbReference type="Proteomes" id="UP001162162"/>
    </source>
</evidence>
<keyword evidence="1" id="KW-0297">G-protein coupled receptor</keyword>
<dbReference type="EMBL" id="JAPWTK010000775">
    <property type="protein sequence ID" value="KAJ8936181.1"/>
    <property type="molecule type" value="Genomic_DNA"/>
</dbReference>
<accession>A0AAV8XCG0</accession>
<gene>
    <name evidence="5" type="ORF">NQ318_017061</name>
</gene>